<accession>A0A272EVW0</accession>
<dbReference type="Pfam" id="PF16332">
    <property type="entry name" value="DUF4962"/>
    <property type="match status" value="1"/>
</dbReference>
<dbReference type="Proteomes" id="UP000216107">
    <property type="component" value="Unassembled WGS sequence"/>
</dbReference>
<evidence type="ECO:0000256" key="1">
    <source>
        <dbReference type="ARBA" id="ARBA00004196"/>
    </source>
</evidence>
<reference evidence="4 7" key="1">
    <citation type="submission" date="2016-08" db="EMBL/GenBank/DDBJ databases">
        <title>Candidatus Dactylopiibacterium carminicum genome sequence.</title>
        <authorList>
            <person name="Ramirez-Puebla S.T."/>
            <person name="Ormeno-Orrillo E."/>
            <person name="Vera-Ponce De Leon A."/>
            <person name="Luis L."/>
            <person name="Sanchez-Flores A."/>
            <person name="Monica R."/>
            <person name="Martinez-Romero E."/>
        </authorList>
    </citation>
    <scope>NUCLEOTIDE SEQUENCE [LARGE SCALE GENOMIC DNA]</scope>
    <source>
        <strain evidence="4">END1</strain>
    </source>
</reference>
<dbReference type="GO" id="GO:0030313">
    <property type="term" value="C:cell envelope"/>
    <property type="evidence" value="ECO:0007669"/>
    <property type="project" value="UniProtKB-SubCell"/>
</dbReference>
<sequence length="579" mass="63762">MIFAYDWVWPALSSDERATISAALASRLTLLASQIQPKFSLTQPTPADNSLSHPMRFISTLGQGGLALLHENKAAPGWLAWSYEYYLRQFPVWGGPAGGWAEGLNYWGTGLTQHLRFLEGLALLGHGEPLARPFWRNTAYYAVYNQMPYAGSSFGDLNNLVRPNSSVALLLAKLGLLDDDPRPVAFAQAMAQKLPGDFGYYNFNAFDTLLHRFRSTQTRLPAGSLADLPQGRLFDDIGIATLHSALGNAGQDIMFALRASPLGTASHAFSDQNSFVLNAFGEPLAISSGYREFYGSAHHTGWTRQTRAKNAILFGGEGQRLRDASATGRILRFVDLPRTGFISADALEAYKPHATRALRHVLFVDRRYFVILDEVAAPSPVSYQWLLHARREMQLDPANGQVRVSMPNARLDLSFLHPAADALAFSQTDAFDPPVLPAYEKQMPREWHFTAVTRTPAARQEFLTVLQPGQAQQPAPARAQAIAAETGHALRLQAGEHEEIVLISRQDELRVSAAGWQLQGQAASFIRDGRQLRFALIGATRLTLPAGFNTVQPAERLTDGRLRVQLPAGRSQIVAQQGR</sequence>
<dbReference type="EMBL" id="MDUX01000012">
    <property type="protein sequence ID" value="KAF7599875.1"/>
    <property type="molecule type" value="Genomic_DNA"/>
</dbReference>
<evidence type="ECO:0000313" key="7">
    <source>
        <dbReference type="Proteomes" id="UP000623509"/>
    </source>
</evidence>
<dbReference type="InterPro" id="IPR032518">
    <property type="entry name" value="HepII_N"/>
</dbReference>
<gene>
    <name evidence="4" type="ORF">BGI27_05320</name>
    <name evidence="5" type="ORF">CGU29_05020</name>
</gene>
<evidence type="ECO:0000313" key="5">
    <source>
        <dbReference type="EMBL" id="PAS94186.1"/>
    </source>
</evidence>
<dbReference type="EMBL" id="NMRN01000009">
    <property type="protein sequence ID" value="PAS94186.1"/>
    <property type="molecule type" value="Genomic_DNA"/>
</dbReference>
<dbReference type="OrthoDB" id="9772435at2"/>
<feature type="domain" description="Heparinase II/III-like C-terminal" evidence="2">
    <location>
        <begin position="229"/>
        <end position="465"/>
    </location>
</feature>
<dbReference type="Gene3D" id="2.70.98.70">
    <property type="match status" value="1"/>
</dbReference>
<proteinExistence type="predicted"/>
<dbReference type="InterPro" id="IPR008929">
    <property type="entry name" value="Chondroitin_lyas"/>
</dbReference>
<dbReference type="Gene3D" id="1.50.10.100">
    <property type="entry name" value="Chondroitin AC/alginate lyase"/>
    <property type="match status" value="1"/>
</dbReference>
<evidence type="ECO:0000259" key="2">
    <source>
        <dbReference type="Pfam" id="PF07940"/>
    </source>
</evidence>
<dbReference type="AlphaFoldDB" id="A0A272EVW0"/>
<protein>
    <submittedName>
        <fullName evidence="5">Uncharacterized protein</fullName>
    </submittedName>
</protein>
<comment type="subcellular location">
    <subcellularLocation>
        <location evidence="1">Cell envelope</location>
    </subcellularLocation>
</comment>
<evidence type="ECO:0000313" key="4">
    <source>
        <dbReference type="EMBL" id="KAF7599875.1"/>
    </source>
</evidence>
<dbReference type="Pfam" id="PF07940">
    <property type="entry name" value="Hepar_II_III_C"/>
    <property type="match status" value="1"/>
</dbReference>
<evidence type="ECO:0000259" key="3">
    <source>
        <dbReference type="Pfam" id="PF16332"/>
    </source>
</evidence>
<keyword evidence="7" id="KW-1185">Reference proteome</keyword>
<name>A0A272EVW0_9RHOO</name>
<feature type="domain" description="Heparinase II N-terminal" evidence="3">
    <location>
        <begin position="3"/>
        <end position="196"/>
    </location>
</feature>
<evidence type="ECO:0000313" key="6">
    <source>
        <dbReference type="Proteomes" id="UP000216107"/>
    </source>
</evidence>
<dbReference type="GO" id="GO:0016829">
    <property type="term" value="F:lyase activity"/>
    <property type="evidence" value="ECO:0007669"/>
    <property type="project" value="InterPro"/>
</dbReference>
<comment type="caution">
    <text evidence="5">The sequence shown here is derived from an EMBL/GenBank/DDBJ whole genome shotgun (WGS) entry which is preliminary data.</text>
</comment>
<dbReference type="Proteomes" id="UP000623509">
    <property type="component" value="Unassembled WGS sequence"/>
</dbReference>
<organism evidence="5 6">
    <name type="scientific">Candidatus Dactylopiibacterium carminicum</name>
    <dbReference type="NCBI Taxonomy" id="857335"/>
    <lineage>
        <taxon>Bacteria</taxon>
        <taxon>Pseudomonadati</taxon>
        <taxon>Pseudomonadota</taxon>
        <taxon>Betaproteobacteria</taxon>
        <taxon>Rhodocyclales</taxon>
        <taxon>Rhodocyclaceae</taxon>
        <taxon>Candidatus Dactylopiibacterium</taxon>
    </lineage>
</organism>
<reference evidence="5 6" key="2">
    <citation type="submission" date="2017-07" db="EMBL/GenBank/DDBJ databases">
        <title>Candidatus Dactylopiibacterium carminicum, a nitrogen-fixing symbiont of the cochineal insect Dactylopius coccus and Dactylopius opuntiae (Hemiptera: Coccoidea: Dactylopiidae).</title>
        <authorList>
            <person name="Vera A."/>
        </authorList>
    </citation>
    <scope>NUCLEOTIDE SEQUENCE [LARGE SCALE GENOMIC DNA]</scope>
    <source>
        <strain evidence="5 6">NFDCM</strain>
    </source>
</reference>
<dbReference type="InterPro" id="IPR012480">
    <property type="entry name" value="Hepar_II_III_C"/>
</dbReference>